<reference evidence="2" key="1">
    <citation type="submission" date="2014-12" db="EMBL/GenBank/DDBJ databases">
        <title>Insight into the proteome of Arion vulgaris.</title>
        <authorList>
            <person name="Aradska J."/>
            <person name="Bulat T."/>
            <person name="Smidak R."/>
            <person name="Sarate P."/>
            <person name="Gangsoo J."/>
            <person name="Sialana F."/>
            <person name="Bilban M."/>
            <person name="Lubec G."/>
        </authorList>
    </citation>
    <scope>NUCLEOTIDE SEQUENCE</scope>
    <source>
        <tissue evidence="2">Skin</tissue>
    </source>
</reference>
<dbReference type="Gene3D" id="3.40.50.150">
    <property type="entry name" value="Vaccinia Virus protein VP39"/>
    <property type="match status" value="1"/>
</dbReference>
<dbReference type="PANTHER" id="PTHR34203:SF15">
    <property type="entry name" value="SLL1173 PROTEIN"/>
    <property type="match status" value="1"/>
</dbReference>
<dbReference type="PANTHER" id="PTHR34203">
    <property type="entry name" value="METHYLTRANSFERASE, FKBM FAMILY PROTEIN"/>
    <property type="match status" value="1"/>
</dbReference>
<accession>A0A0B7B2E1</accession>
<dbReference type="InterPro" id="IPR052514">
    <property type="entry name" value="SAM-dependent_MTase"/>
</dbReference>
<proteinExistence type="predicted"/>
<evidence type="ECO:0000313" key="2">
    <source>
        <dbReference type="EMBL" id="CEK87213.1"/>
    </source>
</evidence>
<sequence>EFFMENPRSQLVDLGCHVGVYTLFAASMAKPVLAMDILPSNLALIQLSIAVNDENMARSKSDDEDIDNLLGYSKKAYPKYSNLITTVHNAIYSKHAKMYVYLKDDLNLGGTEVKELNIHENKQQLQIKDMDNTKENLRDEDQGITYQQNSPNTETNGTKILIDAICLDDLIPYIQANLSIFLKMDIEGSEPDVFLCASKFFMYVDIRVILMEILFHRYSKQGKTMANFLFRHHMVPSEDVNGRKLLDTDLNNMYKWPENLFWIKVR</sequence>
<dbReference type="AlphaFoldDB" id="A0A0B7B2E1"/>
<dbReference type="EMBL" id="HACG01040348">
    <property type="protein sequence ID" value="CEK87213.1"/>
    <property type="molecule type" value="Transcribed_RNA"/>
</dbReference>
<evidence type="ECO:0000259" key="1">
    <source>
        <dbReference type="Pfam" id="PF05050"/>
    </source>
</evidence>
<dbReference type="SUPFAM" id="SSF53335">
    <property type="entry name" value="S-adenosyl-L-methionine-dependent methyltransferases"/>
    <property type="match status" value="1"/>
</dbReference>
<feature type="non-terminal residue" evidence="2">
    <location>
        <position position="1"/>
    </location>
</feature>
<dbReference type="InterPro" id="IPR029063">
    <property type="entry name" value="SAM-dependent_MTases_sf"/>
</dbReference>
<name>A0A0B7B2E1_9EUPU</name>
<gene>
    <name evidence="2" type="primary">ORF158004</name>
</gene>
<dbReference type="InterPro" id="IPR006342">
    <property type="entry name" value="FkbM_mtfrase"/>
</dbReference>
<protein>
    <recommendedName>
        <fullName evidence="1">Methyltransferase FkbM domain-containing protein</fullName>
    </recommendedName>
</protein>
<feature type="domain" description="Methyltransferase FkbM" evidence="1">
    <location>
        <begin position="49"/>
        <end position="221"/>
    </location>
</feature>
<organism evidence="2">
    <name type="scientific">Arion vulgaris</name>
    <dbReference type="NCBI Taxonomy" id="1028688"/>
    <lineage>
        <taxon>Eukaryota</taxon>
        <taxon>Metazoa</taxon>
        <taxon>Spiralia</taxon>
        <taxon>Lophotrochozoa</taxon>
        <taxon>Mollusca</taxon>
        <taxon>Gastropoda</taxon>
        <taxon>Heterobranchia</taxon>
        <taxon>Euthyneura</taxon>
        <taxon>Panpulmonata</taxon>
        <taxon>Eupulmonata</taxon>
        <taxon>Stylommatophora</taxon>
        <taxon>Helicina</taxon>
        <taxon>Arionoidea</taxon>
        <taxon>Arionidae</taxon>
        <taxon>Arion</taxon>
    </lineage>
</organism>
<dbReference type="Pfam" id="PF05050">
    <property type="entry name" value="Methyltransf_21"/>
    <property type="match status" value="1"/>
</dbReference>